<organism evidence="1 2">
    <name type="scientific">Eumeta variegata</name>
    <name type="common">Bagworm moth</name>
    <name type="synonym">Eumeta japonica</name>
    <dbReference type="NCBI Taxonomy" id="151549"/>
    <lineage>
        <taxon>Eukaryota</taxon>
        <taxon>Metazoa</taxon>
        <taxon>Ecdysozoa</taxon>
        <taxon>Arthropoda</taxon>
        <taxon>Hexapoda</taxon>
        <taxon>Insecta</taxon>
        <taxon>Pterygota</taxon>
        <taxon>Neoptera</taxon>
        <taxon>Endopterygota</taxon>
        <taxon>Lepidoptera</taxon>
        <taxon>Glossata</taxon>
        <taxon>Ditrysia</taxon>
        <taxon>Tineoidea</taxon>
        <taxon>Psychidae</taxon>
        <taxon>Oiketicinae</taxon>
        <taxon>Eumeta</taxon>
    </lineage>
</organism>
<evidence type="ECO:0000313" key="1">
    <source>
        <dbReference type="EMBL" id="GBP48023.1"/>
    </source>
</evidence>
<dbReference type="AlphaFoldDB" id="A0A4C1WAF0"/>
<comment type="caution">
    <text evidence="1">The sequence shown here is derived from an EMBL/GenBank/DDBJ whole genome shotgun (WGS) entry which is preliminary data.</text>
</comment>
<accession>A0A4C1WAF0</accession>
<dbReference type="Proteomes" id="UP000299102">
    <property type="component" value="Unassembled WGS sequence"/>
</dbReference>
<reference evidence="1 2" key="1">
    <citation type="journal article" date="2019" name="Commun. Biol.">
        <title>The bagworm genome reveals a unique fibroin gene that provides high tensile strength.</title>
        <authorList>
            <person name="Kono N."/>
            <person name="Nakamura H."/>
            <person name="Ohtoshi R."/>
            <person name="Tomita M."/>
            <person name="Numata K."/>
            <person name="Arakawa K."/>
        </authorList>
    </citation>
    <scope>NUCLEOTIDE SEQUENCE [LARGE SCALE GENOMIC DNA]</scope>
</reference>
<evidence type="ECO:0000313" key="2">
    <source>
        <dbReference type="Proteomes" id="UP000299102"/>
    </source>
</evidence>
<keyword evidence="2" id="KW-1185">Reference proteome</keyword>
<dbReference type="OrthoDB" id="10017160at2759"/>
<name>A0A4C1WAF0_EUMVA</name>
<gene>
    <name evidence="1" type="ORF">EVAR_83725_1</name>
</gene>
<sequence length="205" mass="23040">MTFDREVFKRRPALLQKTGNALVSPAGSPVSTIDRYDVLTNDPHARSPLNLKRGRVSLSNDFPDGRPSSAVDNKNIDPVRRMIETDSHPLREKLCPMKSYGDDSSLETSLMILPPVWRLHKEHPSNYRISITHGNPWSHSSFIAQEHIIIINRDIEGSAALGARHRIAFVLFVGLKGCPRARSESGPVRAGRRAHHALFSSRIYY</sequence>
<dbReference type="EMBL" id="BGZK01000515">
    <property type="protein sequence ID" value="GBP48023.1"/>
    <property type="molecule type" value="Genomic_DNA"/>
</dbReference>
<proteinExistence type="predicted"/>
<protein>
    <submittedName>
        <fullName evidence="1">Uncharacterized protein</fullName>
    </submittedName>
</protein>